<proteinExistence type="predicted"/>
<evidence type="ECO:0000313" key="3">
    <source>
        <dbReference type="Proteomes" id="UP000280659"/>
    </source>
</evidence>
<name>A0A386KK84_9CAUD</name>
<evidence type="ECO:0000313" key="2">
    <source>
        <dbReference type="EMBL" id="AYD85726.1"/>
    </source>
</evidence>
<dbReference type="Pfam" id="PF13521">
    <property type="entry name" value="AAA_28"/>
    <property type="match status" value="1"/>
</dbReference>
<dbReference type="InterPro" id="IPR038727">
    <property type="entry name" value="NadR/Ttd14_AAA_dom"/>
</dbReference>
<keyword evidence="3" id="KW-1185">Reference proteome</keyword>
<dbReference type="InterPro" id="IPR027417">
    <property type="entry name" value="P-loop_NTPase"/>
</dbReference>
<dbReference type="Proteomes" id="UP000280659">
    <property type="component" value="Segment"/>
</dbReference>
<reference evidence="2 3" key="1">
    <citation type="submission" date="2018-08" db="EMBL/GenBank/DDBJ databases">
        <title>Complete genome sequence of five Acinetobacter baumannii phages from Abidjan, Cote d'Ivoire.</title>
        <authorList>
            <person name="Essoh C."/>
            <person name="Vernadet J.-P."/>
            <person name="Vergnaud G."/>
            <person name="Resch G."/>
            <person name="Pourcel C."/>
        </authorList>
    </citation>
    <scope>NUCLEOTIDE SEQUENCE [LARGE SCALE GENOMIC DNA]</scope>
</reference>
<accession>A0A386KK84</accession>
<sequence length="211" mass="23655">MSKPLLINIFGAAGTGKTILATTLANALKLKGINAEYCREWVKEPILNGLSTDSVNQWTITGEQTRLLGLYLNSGCDVVITDSPVLTGKFYGLSNKSVKPDMPWTHWDDHCDRFYKNHEEMVGEGNTLNIVLKHDPKVKYQSFGREQSRDESLTMQYAWGGLLRHNHKTFTEAYLGDFLGFGYDSPLNVLKALLRDSVGIDNHMKEVICGL</sequence>
<dbReference type="Gene3D" id="3.40.50.300">
    <property type="entry name" value="P-loop containing nucleotide triphosphate hydrolases"/>
    <property type="match status" value="1"/>
</dbReference>
<protein>
    <recommendedName>
        <fullName evidence="1">NadR/Ttd14 AAA domain-containing protein</fullName>
    </recommendedName>
</protein>
<organism evidence="2 3">
    <name type="scientific">Acinetobacter phage vB_AbaM_B09_Aci02-2</name>
    <dbReference type="NCBI Taxonomy" id="2315467"/>
    <lineage>
        <taxon>Viruses</taxon>
        <taxon>Duplodnaviria</taxon>
        <taxon>Heunggongvirae</taxon>
        <taxon>Uroviricota</taxon>
        <taxon>Caudoviricetes</taxon>
        <taxon>Saclayvirus</taxon>
        <taxon>Saclayvirus Aci022</taxon>
    </lineage>
</organism>
<gene>
    <name evidence="2" type="ORF">Aci022_060</name>
</gene>
<feature type="domain" description="NadR/Ttd14 AAA" evidence="1">
    <location>
        <begin position="7"/>
        <end position="171"/>
    </location>
</feature>
<dbReference type="EMBL" id="MH800199">
    <property type="protein sequence ID" value="AYD85726.1"/>
    <property type="molecule type" value="Genomic_DNA"/>
</dbReference>
<dbReference type="SUPFAM" id="SSF52540">
    <property type="entry name" value="P-loop containing nucleoside triphosphate hydrolases"/>
    <property type="match status" value="1"/>
</dbReference>
<evidence type="ECO:0000259" key="1">
    <source>
        <dbReference type="Pfam" id="PF13521"/>
    </source>
</evidence>